<reference evidence="2" key="1">
    <citation type="journal article" date="2017" name="Nature">
        <title>The genome of Chenopodium quinoa.</title>
        <authorList>
            <person name="Jarvis D.E."/>
            <person name="Ho Y.S."/>
            <person name="Lightfoot D.J."/>
            <person name="Schmoeckel S.M."/>
            <person name="Li B."/>
            <person name="Borm T.J.A."/>
            <person name="Ohyanagi H."/>
            <person name="Mineta K."/>
            <person name="Michell C.T."/>
            <person name="Saber N."/>
            <person name="Kharbatia N.M."/>
            <person name="Rupper R.R."/>
            <person name="Sharp A.R."/>
            <person name="Dally N."/>
            <person name="Boughton B.A."/>
            <person name="Woo Y.H."/>
            <person name="Gao G."/>
            <person name="Schijlen E.G.W.M."/>
            <person name="Guo X."/>
            <person name="Momin A.A."/>
            <person name="Negrao S."/>
            <person name="Al-Babili S."/>
            <person name="Gehring C."/>
            <person name="Roessner U."/>
            <person name="Jung C."/>
            <person name="Murphy K."/>
            <person name="Arold S.T."/>
            <person name="Gojobori T."/>
            <person name="van der Linden C.G."/>
            <person name="van Loo E.N."/>
            <person name="Jellen E.N."/>
            <person name="Maughan P.J."/>
            <person name="Tester M."/>
        </authorList>
    </citation>
    <scope>NUCLEOTIDE SEQUENCE [LARGE SCALE GENOMIC DNA]</scope>
    <source>
        <strain evidence="2">cv. PI 614886</strain>
    </source>
</reference>
<name>A0A803L9T5_CHEQI</name>
<evidence type="ECO:0008006" key="4">
    <source>
        <dbReference type="Google" id="ProtNLM"/>
    </source>
</evidence>
<feature type="region of interest" description="Disordered" evidence="1">
    <location>
        <begin position="331"/>
        <end position="358"/>
    </location>
</feature>
<feature type="region of interest" description="Disordered" evidence="1">
    <location>
        <begin position="140"/>
        <end position="173"/>
    </location>
</feature>
<reference evidence="2" key="2">
    <citation type="submission" date="2021-03" db="UniProtKB">
        <authorList>
            <consortium name="EnsemblPlants"/>
        </authorList>
    </citation>
    <scope>IDENTIFICATION</scope>
</reference>
<evidence type="ECO:0000256" key="1">
    <source>
        <dbReference type="SAM" id="MobiDB-lite"/>
    </source>
</evidence>
<feature type="compositionally biased region" description="Polar residues" evidence="1">
    <location>
        <begin position="140"/>
        <end position="167"/>
    </location>
</feature>
<feature type="region of interest" description="Disordered" evidence="1">
    <location>
        <begin position="77"/>
        <end position="100"/>
    </location>
</feature>
<dbReference type="EnsemblPlants" id="AUR62008624-RA">
    <property type="protein sequence ID" value="AUR62008624-RA:cds"/>
    <property type="gene ID" value="AUR62008624"/>
</dbReference>
<keyword evidence="3" id="KW-1185">Reference proteome</keyword>
<proteinExistence type="predicted"/>
<dbReference type="PANTHER" id="PTHR37897:SF1">
    <property type="entry name" value="DUF3741 DOMAIN-CONTAINING PROTEIN"/>
    <property type="match status" value="1"/>
</dbReference>
<evidence type="ECO:0000313" key="3">
    <source>
        <dbReference type="Proteomes" id="UP000596660"/>
    </source>
</evidence>
<dbReference type="Gramene" id="AUR62008624-RA">
    <property type="protein sequence ID" value="AUR62008624-RA:cds"/>
    <property type="gene ID" value="AUR62008624"/>
</dbReference>
<dbReference type="PANTHER" id="PTHR37897">
    <property type="entry name" value="DNAK FAMILY PROTEIN"/>
    <property type="match status" value="1"/>
</dbReference>
<dbReference type="Proteomes" id="UP000596660">
    <property type="component" value="Unplaced"/>
</dbReference>
<accession>A0A803L9T5</accession>
<feature type="compositionally biased region" description="Polar residues" evidence="1">
    <location>
        <begin position="349"/>
        <end position="358"/>
    </location>
</feature>
<organism evidence="2 3">
    <name type="scientific">Chenopodium quinoa</name>
    <name type="common">Quinoa</name>
    <dbReference type="NCBI Taxonomy" id="63459"/>
    <lineage>
        <taxon>Eukaryota</taxon>
        <taxon>Viridiplantae</taxon>
        <taxon>Streptophyta</taxon>
        <taxon>Embryophyta</taxon>
        <taxon>Tracheophyta</taxon>
        <taxon>Spermatophyta</taxon>
        <taxon>Magnoliopsida</taxon>
        <taxon>eudicotyledons</taxon>
        <taxon>Gunneridae</taxon>
        <taxon>Pentapetalae</taxon>
        <taxon>Caryophyllales</taxon>
        <taxon>Chenopodiaceae</taxon>
        <taxon>Chenopodioideae</taxon>
        <taxon>Atripliceae</taxon>
        <taxon>Chenopodium</taxon>
    </lineage>
</organism>
<dbReference type="AlphaFoldDB" id="A0A803L9T5"/>
<sequence length="358" mass="40176">MVSVSNGDDGISDDEWCVELAGECVREGECDAGVQGECDAGVEREAEYSATHLRQADPNRRQPAEEFARPLDQPATSLAGAGLAGEPGNTHEGTQQQHIDAQSGQFPKLVYKHLMKDLSFFFRKSLMGSKMGRGIRNVCNDDNSTSTLNQKQPSITPSSQEVSSSTYMEADHVPPRKSVTLEEMILQLEIEEEIARKEKAGYYKYKEEMMNFPRRMSCVNNSDILRSARNALNQYPRFSLDGRDAMYRSSFRKSSPSPRVIDGLKLGRMLHLPNSVGGENVIWCKPGVVPKLMGLEAMPLPISSLYKTKNKSKMDTKQKLCNAIRNQNLKRREKSEAERRQQTRHKNRSANQVLDSIS</sequence>
<evidence type="ECO:0000313" key="2">
    <source>
        <dbReference type="EnsemblPlants" id="AUR62008624-RA:cds"/>
    </source>
</evidence>
<feature type="compositionally biased region" description="Polar residues" evidence="1">
    <location>
        <begin position="91"/>
        <end position="100"/>
    </location>
</feature>
<protein>
    <recommendedName>
        <fullName evidence="4">DUF3741 domain-containing protein</fullName>
    </recommendedName>
</protein>